<protein>
    <submittedName>
        <fullName evidence="2">Uncharacterized protein</fullName>
    </submittedName>
</protein>
<dbReference type="EMBL" id="JARJCN010000037">
    <property type="protein sequence ID" value="KAJ7084557.1"/>
    <property type="molecule type" value="Genomic_DNA"/>
</dbReference>
<accession>A0AAD6U0E7</accession>
<sequence length="246" mass="26713">MSFPGRPHRSQHWSPGEQALEGGEEHVFHPALQHAHVGHISSYPVYSSPAHGNHRPVYPSTAPAHFLNPSGYAPAQPSQGPIATSHPPAHAALRCEQCHADTIVEYERTRLHTRCPAVVPEPMGTLSAGRGAAAVVFESRSSGPGGVLVADILAFRDCLVHPGAHVLRASPGDVSVTLTVGNKTFSERIPGNCAHRHITCYNLAWWLAKHLKDDLDNEIRGLYLLSMFTADGQTWTANARYSRSLH</sequence>
<name>A0AAD6U0E7_9AGAR</name>
<dbReference type="Proteomes" id="UP001222325">
    <property type="component" value="Unassembled WGS sequence"/>
</dbReference>
<evidence type="ECO:0000313" key="3">
    <source>
        <dbReference type="Proteomes" id="UP001222325"/>
    </source>
</evidence>
<proteinExistence type="predicted"/>
<keyword evidence="3" id="KW-1185">Reference proteome</keyword>
<reference evidence="2" key="1">
    <citation type="submission" date="2023-03" db="EMBL/GenBank/DDBJ databases">
        <title>Massive genome expansion in bonnet fungi (Mycena s.s.) driven by repeated elements and novel gene families across ecological guilds.</title>
        <authorList>
            <consortium name="Lawrence Berkeley National Laboratory"/>
            <person name="Harder C.B."/>
            <person name="Miyauchi S."/>
            <person name="Viragh M."/>
            <person name="Kuo A."/>
            <person name="Thoen E."/>
            <person name="Andreopoulos B."/>
            <person name="Lu D."/>
            <person name="Skrede I."/>
            <person name="Drula E."/>
            <person name="Henrissat B."/>
            <person name="Morin E."/>
            <person name="Kohler A."/>
            <person name="Barry K."/>
            <person name="LaButti K."/>
            <person name="Morin E."/>
            <person name="Salamov A."/>
            <person name="Lipzen A."/>
            <person name="Mereny Z."/>
            <person name="Hegedus B."/>
            <person name="Baldrian P."/>
            <person name="Stursova M."/>
            <person name="Weitz H."/>
            <person name="Taylor A."/>
            <person name="Grigoriev I.V."/>
            <person name="Nagy L.G."/>
            <person name="Martin F."/>
            <person name="Kauserud H."/>
        </authorList>
    </citation>
    <scope>NUCLEOTIDE SEQUENCE</scope>
    <source>
        <strain evidence="2">CBHHK173m</strain>
    </source>
</reference>
<organism evidence="2 3">
    <name type="scientific">Mycena belliarum</name>
    <dbReference type="NCBI Taxonomy" id="1033014"/>
    <lineage>
        <taxon>Eukaryota</taxon>
        <taxon>Fungi</taxon>
        <taxon>Dikarya</taxon>
        <taxon>Basidiomycota</taxon>
        <taxon>Agaricomycotina</taxon>
        <taxon>Agaricomycetes</taxon>
        <taxon>Agaricomycetidae</taxon>
        <taxon>Agaricales</taxon>
        <taxon>Marasmiineae</taxon>
        <taxon>Mycenaceae</taxon>
        <taxon>Mycena</taxon>
    </lineage>
</organism>
<comment type="caution">
    <text evidence="2">The sequence shown here is derived from an EMBL/GenBank/DDBJ whole genome shotgun (WGS) entry which is preliminary data.</text>
</comment>
<evidence type="ECO:0000256" key="1">
    <source>
        <dbReference type="SAM" id="MobiDB-lite"/>
    </source>
</evidence>
<gene>
    <name evidence="2" type="ORF">B0H15DRAFT_1023718</name>
</gene>
<dbReference type="AlphaFoldDB" id="A0AAD6U0E7"/>
<feature type="region of interest" description="Disordered" evidence="1">
    <location>
        <begin position="68"/>
        <end position="88"/>
    </location>
</feature>
<evidence type="ECO:0000313" key="2">
    <source>
        <dbReference type="EMBL" id="KAJ7084557.1"/>
    </source>
</evidence>